<feature type="compositionally biased region" description="Polar residues" evidence="1">
    <location>
        <begin position="428"/>
        <end position="441"/>
    </location>
</feature>
<feature type="region of interest" description="Disordered" evidence="1">
    <location>
        <begin position="202"/>
        <end position="607"/>
    </location>
</feature>
<protein>
    <submittedName>
        <fullName evidence="2">Uncharacterized protein</fullName>
    </submittedName>
</protein>
<feature type="region of interest" description="Disordered" evidence="1">
    <location>
        <begin position="127"/>
        <end position="150"/>
    </location>
</feature>
<feature type="compositionally biased region" description="Polar residues" evidence="1">
    <location>
        <begin position="276"/>
        <end position="289"/>
    </location>
</feature>
<name>A0A9N9LD50_9HELO</name>
<keyword evidence="3" id="KW-1185">Reference proteome</keyword>
<feature type="compositionally biased region" description="Acidic residues" evidence="1">
    <location>
        <begin position="457"/>
        <end position="468"/>
    </location>
</feature>
<dbReference type="Proteomes" id="UP000701801">
    <property type="component" value="Unassembled WGS sequence"/>
</dbReference>
<feature type="compositionally biased region" description="Polar residues" evidence="1">
    <location>
        <begin position="233"/>
        <end position="244"/>
    </location>
</feature>
<comment type="caution">
    <text evidence="2">The sequence shown here is derived from an EMBL/GenBank/DDBJ whole genome shotgun (WGS) entry which is preliminary data.</text>
</comment>
<accession>A0A9N9LD50</accession>
<feature type="compositionally biased region" description="Low complexity" evidence="1">
    <location>
        <begin position="318"/>
        <end position="329"/>
    </location>
</feature>
<dbReference type="AlphaFoldDB" id="A0A9N9LD50"/>
<proteinExistence type="predicted"/>
<reference evidence="2" key="1">
    <citation type="submission" date="2021-07" db="EMBL/GenBank/DDBJ databases">
        <authorList>
            <person name="Durling M."/>
        </authorList>
    </citation>
    <scope>NUCLEOTIDE SEQUENCE</scope>
</reference>
<evidence type="ECO:0000256" key="1">
    <source>
        <dbReference type="SAM" id="MobiDB-lite"/>
    </source>
</evidence>
<feature type="compositionally biased region" description="Low complexity" evidence="1">
    <location>
        <begin position="536"/>
        <end position="550"/>
    </location>
</feature>
<feature type="compositionally biased region" description="Basic and acidic residues" evidence="1">
    <location>
        <begin position="127"/>
        <end position="145"/>
    </location>
</feature>
<feature type="compositionally biased region" description="Low complexity" evidence="1">
    <location>
        <begin position="470"/>
        <end position="482"/>
    </location>
</feature>
<evidence type="ECO:0000313" key="3">
    <source>
        <dbReference type="Proteomes" id="UP000701801"/>
    </source>
</evidence>
<gene>
    <name evidence="2" type="ORF">HYALB_00007267</name>
</gene>
<feature type="compositionally biased region" description="Basic residues" evidence="1">
    <location>
        <begin position="551"/>
        <end position="560"/>
    </location>
</feature>
<dbReference type="EMBL" id="CAJVRM010000060">
    <property type="protein sequence ID" value="CAG8973039.1"/>
    <property type="molecule type" value="Genomic_DNA"/>
</dbReference>
<feature type="compositionally biased region" description="Low complexity" evidence="1">
    <location>
        <begin position="355"/>
        <end position="366"/>
    </location>
</feature>
<organism evidence="2 3">
    <name type="scientific">Hymenoscyphus albidus</name>
    <dbReference type="NCBI Taxonomy" id="595503"/>
    <lineage>
        <taxon>Eukaryota</taxon>
        <taxon>Fungi</taxon>
        <taxon>Dikarya</taxon>
        <taxon>Ascomycota</taxon>
        <taxon>Pezizomycotina</taxon>
        <taxon>Leotiomycetes</taxon>
        <taxon>Helotiales</taxon>
        <taxon>Helotiaceae</taxon>
        <taxon>Hymenoscyphus</taxon>
    </lineage>
</organism>
<dbReference type="OrthoDB" id="10590062at2759"/>
<evidence type="ECO:0000313" key="2">
    <source>
        <dbReference type="EMBL" id="CAG8973039.1"/>
    </source>
</evidence>
<feature type="compositionally biased region" description="Low complexity" evidence="1">
    <location>
        <begin position="574"/>
        <end position="594"/>
    </location>
</feature>
<sequence>MPKSQFYPTKLGNLFKLPTPKDKGDSIKAVDARYREGGPHIPDVHFKRYTKQVEKDLDKKYEPKYGQTPFVMNDLTPGEKGIMMVTFHIKTEEELESILAKTDPVAFLISRLKAEEKSAMMLQYGLKSDDEPLKERENPTSEPPKKRTAPTILRLPFPSEEKQWEGDYQEIADAMAAKNDDASMAILKATLDKPKFVVPAEFPEGPKLRRRRVKAPAVQASDRKTRGNGRAKPQTSAQGQQAPISSVAAPPSQAPLVAPIPVSSSVPAAIPGINLPGNNSTAAQGQPASESRVKSIARVSKRQKIQEEIPTPSDNDSESSSSEKMASADNSKRKRVYQPLSAPDEDESPAKKVKVATVASSSAPATLPQGGRPIITKLLTGGRHPISPNAMRGQIAAMQGTKRKAPEDEVEQSMGRSAGSKRVKLRIQTDSQTIPSVNSSAPMPPPNYGPQEKVVDDSEGEEAIEANDEVQAPQVAVAAVPVAKPPIQPKGRDTGLNGGHWSAPLTQKRERKKKVLEPEDEEAEAPKSKRTMKQMKPAIASKKSAPAPKKSQGKAPKKGPKSTTAVILQPQVDQAPQVQGTPQPQGQQVPQPVGADESSSDPGDNWD</sequence>